<name>A0ABR3IPY9_9AGAR</name>
<proteinExistence type="predicted"/>
<comment type="caution">
    <text evidence="1">The sequence shown here is derived from an EMBL/GenBank/DDBJ whole genome shotgun (WGS) entry which is preliminary data.</text>
</comment>
<evidence type="ECO:0000313" key="1">
    <source>
        <dbReference type="EMBL" id="KAL0945366.1"/>
    </source>
</evidence>
<keyword evidence="2" id="KW-1185">Reference proteome</keyword>
<organism evidence="1 2">
    <name type="scientific">Hohenbuehelia grisea</name>
    <dbReference type="NCBI Taxonomy" id="104357"/>
    <lineage>
        <taxon>Eukaryota</taxon>
        <taxon>Fungi</taxon>
        <taxon>Dikarya</taxon>
        <taxon>Basidiomycota</taxon>
        <taxon>Agaricomycotina</taxon>
        <taxon>Agaricomycetes</taxon>
        <taxon>Agaricomycetidae</taxon>
        <taxon>Agaricales</taxon>
        <taxon>Pleurotineae</taxon>
        <taxon>Pleurotaceae</taxon>
        <taxon>Hohenbuehelia</taxon>
    </lineage>
</organism>
<protein>
    <submittedName>
        <fullName evidence="1">Uncharacterized protein</fullName>
    </submittedName>
</protein>
<dbReference type="Proteomes" id="UP001556367">
    <property type="component" value="Unassembled WGS sequence"/>
</dbReference>
<dbReference type="EMBL" id="JASNQZ010000018">
    <property type="protein sequence ID" value="KAL0945366.1"/>
    <property type="molecule type" value="Genomic_DNA"/>
</dbReference>
<reference evidence="2" key="1">
    <citation type="submission" date="2024-06" db="EMBL/GenBank/DDBJ databases">
        <title>Multi-omics analyses provide insights into the biosynthesis of the anticancer antibiotic pleurotin in Hohenbuehelia grisea.</title>
        <authorList>
            <person name="Weaver J.A."/>
            <person name="Alberti F."/>
        </authorList>
    </citation>
    <scope>NUCLEOTIDE SEQUENCE [LARGE SCALE GENOMIC DNA]</scope>
    <source>
        <strain evidence="2">T-177</strain>
    </source>
</reference>
<evidence type="ECO:0000313" key="2">
    <source>
        <dbReference type="Proteomes" id="UP001556367"/>
    </source>
</evidence>
<sequence length="102" mass="11231">MRDEVKAFVRAEMAQALDVFPPEARAGVDIALSADLDPPLRTLQDELALDEGADLASQASLSRRYQLDEHDEHLLGSLSEECHRLPGAWPLGEVGSARFFID</sequence>
<accession>A0ABR3IPY9</accession>
<gene>
    <name evidence="1" type="ORF">HGRIS_000864</name>
</gene>